<proteinExistence type="predicted"/>
<sequence>MSYFFDNRQAFASENRSKVSHVTSEGITKIQEDCESNPESWCELAPSRGSYCSSIDAAQMMVIDKNGEVKNDSRSSPIHPQGLGEIEKNLEQVKYRLQKDGLTNVRGNDWIWDWSTKSDQPCPPSRQRFRGTQNNSCLTTPPNSPEPTLFGVQYLDYVEPTSKGYSNYQFMISLVVSNFFTLFLGTTMG</sequence>
<name>A0AC35U7C1_9BILA</name>
<organism evidence="1 2">
    <name type="scientific">Rhabditophanes sp. KR3021</name>
    <dbReference type="NCBI Taxonomy" id="114890"/>
    <lineage>
        <taxon>Eukaryota</taxon>
        <taxon>Metazoa</taxon>
        <taxon>Ecdysozoa</taxon>
        <taxon>Nematoda</taxon>
        <taxon>Chromadorea</taxon>
        <taxon>Rhabditida</taxon>
        <taxon>Tylenchina</taxon>
        <taxon>Panagrolaimomorpha</taxon>
        <taxon>Strongyloidoidea</taxon>
        <taxon>Alloionematidae</taxon>
        <taxon>Rhabditophanes</taxon>
    </lineage>
</organism>
<dbReference type="Proteomes" id="UP000095286">
    <property type="component" value="Unplaced"/>
</dbReference>
<dbReference type="WBParaSite" id="RSKR_0000861600.1">
    <property type="protein sequence ID" value="RSKR_0000861600.1"/>
    <property type="gene ID" value="RSKR_0000861600"/>
</dbReference>
<protein>
    <submittedName>
        <fullName evidence="2">Uncharacterized protein</fullName>
    </submittedName>
</protein>
<evidence type="ECO:0000313" key="2">
    <source>
        <dbReference type="WBParaSite" id="RSKR_0000861600.1"/>
    </source>
</evidence>
<evidence type="ECO:0000313" key="1">
    <source>
        <dbReference type="Proteomes" id="UP000095286"/>
    </source>
</evidence>
<reference evidence="2" key="1">
    <citation type="submission" date="2016-11" db="UniProtKB">
        <authorList>
            <consortium name="WormBaseParasite"/>
        </authorList>
    </citation>
    <scope>IDENTIFICATION</scope>
    <source>
        <strain evidence="2">KR3021</strain>
    </source>
</reference>
<accession>A0AC35U7C1</accession>